<dbReference type="GO" id="GO:0005524">
    <property type="term" value="F:ATP binding"/>
    <property type="evidence" value="ECO:0007669"/>
    <property type="project" value="UniProtKB-KW"/>
</dbReference>
<evidence type="ECO:0000256" key="7">
    <source>
        <dbReference type="ARBA" id="ARBA00023136"/>
    </source>
</evidence>
<evidence type="ECO:0000256" key="1">
    <source>
        <dbReference type="ARBA" id="ARBA00022448"/>
    </source>
</evidence>
<gene>
    <name evidence="10" type="ORF">L602_000200001240</name>
</gene>
<keyword evidence="11" id="KW-1185">Reference proteome</keyword>
<sequence>MQLRLEDVAQQAGSQVFLYPMSFAPTPGAVTVLLGATLAGKTSLMRVMAGLDRPTSGRVLVDDTDVTGMPVRQRNVSMVYQQFINYPSMTVFDNIASPLRLRRATGIDAQVRALAARLHIDHLLDRYPAELSGGQQQRVALARALAKGAPLMLLDEPLVNLDYKLREELREELTHLFAQGDATVIYATTEPAEALLLGGYTAVLDAGELLQYGPTAEVFHYPRSLRVARAFSDPPMNLIAGEWRDGAVWLADGTVVEMTLLPSPPPLSRERERGENPANSPAPDAPLPHAGEGRGRGQSQSTKSPVTLGIRAGALRIDNVSTPTTSQPLGVPLRGRVALAELSGSDTYVHVDTAVGGLVVQMPGVTELALGAELTLRLDPGALYLFDAAGQCIHAPRRAGLQAEAGH</sequence>
<dbReference type="EMBL" id="VLJN01000012">
    <property type="protein sequence ID" value="TWG86723.1"/>
    <property type="molecule type" value="Genomic_DNA"/>
</dbReference>
<dbReference type="SUPFAM" id="SSF52540">
    <property type="entry name" value="P-loop containing nucleoside triphosphate hydrolases"/>
    <property type="match status" value="1"/>
</dbReference>
<name>A0A562BPI4_9BURK</name>
<dbReference type="PROSITE" id="PS00211">
    <property type="entry name" value="ABC_TRANSPORTER_1"/>
    <property type="match status" value="1"/>
</dbReference>
<dbReference type="OrthoDB" id="5298774at2"/>
<evidence type="ECO:0000256" key="5">
    <source>
        <dbReference type="ARBA" id="ARBA00022840"/>
    </source>
</evidence>
<dbReference type="GO" id="GO:0055052">
    <property type="term" value="C:ATP-binding cassette (ABC) transporter complex, substrate-binding subunit-containing"/>
    <property type="evidence" value="ECO:0007669"/>
    <property type="project" value="TreeGrafter"/>
</dbReference>
<keyword evidence="4" id="KW-0547">Nucleotide-binding</keyword>
<keyword evidence="5 10" id="KW-0067">ATP-binding</keyword>
<dbReference type="InterPro" id="IPR013611">
    <property type="entry name" value="Transp-assoc_OB_typ2"/>
</dbReference>
<keyword evidence="6" id="KW-1278">Translocase</keyword>
<dbReference type="InterPro" id="IPR027417">
    <property type="entry name" value="P-loop_NTPase"/>
</dbReference>
<feature type="region of interest" description="Disordered" evidence="8">
    <location>
        <begin position="261"/>
        <end position="305"/>
    </location>
</feature>
<evidence type="ECO:0000256" key="3">
    <source>
        <dbReference type="ARBA" id="ARBA00022519"/>
    </source>
</evidence>
<feature type="domain" description="ABC transporter" evidence="9">
    <location>
        <begin position="3"/>
        <end position="231"/>
    </location>
</feature>
<dbReference type="InterPro" id="IPR003593">
    <property type="entry name" value="AAA+_ATPase"/>
</dbReference>
<evidence type="ECO:0000256" key="8">
    <source>
        <dbReference type="SAM" id="MobiDB-lite"/>
    </source>
</evidence>
<dbReference type="SMART" id="SM00382">
    <property type="entry name" value="AAA"/>
    <property type="match status" value="1"/>
</dbReference>
<dbReference type="InterPro" id="IPR047641">
    <property type="entry name" value="ABC_transpr_MalK/UgpC-like"/>
</dbReference>
<dbReference type="Gene3D" id="2.40.50.100">
    <property type="match status" value="1"/>
</dbReference>
<keyword evidence="7" id="KW-0472">Membrane</keyword>
<dbReference type="Gene3D" id="2.40.50.140">
    <property type="entry name" value="Nucleic acid-binding proteins"/>
    <property type="match status" value="1"/>
</dbReference>
<organism evidence="10 11">
    <name type="scientific">Cupriavidus gilardii J11</name>
    <dbReference type="NCBI Taxonomy" id="936133"/>
    <lineage>
        <taxon>Bacteria</taxon>
        <taxon>Pseudomonadati</taxon>
        <taxon>Pseudomonadota</taxon>
        <taxon>Betaproteobacteria</taxon>
        <taxon>Burkholderiales</taxon>
        <taxon>Burkholderiaceae</taxon>
        <taxon>Cupriavidus</taxon>
    </lineage>
</organism>
<accession>A0A562BPI4</accession>
<evidence type="ECO:0000256" key="2">
    <source>
        <dbReference type="ARBA" id="ARBA00022475"/>
    </source>
</evidence>
<evidence type="ECO:0000259" key="9">
    <source>
        <dbReference type="PROSITE" id="PS50893"/>
    </source>
</evidence>
<dbReference type="PANTHER" id="PTHR43875">
    <property type="entry name" value="MALTODEXTRIN IMPORT ATP-BINDING PROTEIN MSMX"/>
    <property type="match status" value="1"/>
</dbReference>
<dbReference type="InterPro" id="IPR017871">
    <property type="entry name" value="ABC_transporter-like_CS"/>
</dbReference>
<dbReference type="PROSITE" id="PS50893">
    <property type="entry name" value="ABC_TRANSPORTER_2"/>
    <property type="match status" value="1"/>
</dbReference>
<evidence type="ECO:0000313" key="11">
    <source>
        <dbReference type="Proteomes" id="UP000318141"/>
    </source>
</evidence>
<evidence type="ECO:0000256" key="6">
    <source>
        <dbReference type="ARBA" id="ARBA00022967"/>
    </source>
</evidence>
<proteinExistence type="predicted"/>
<dbReference type="InterPro" id="IPR003439">
    <property type="entry name" value="ABC_transporter-like_ATP-bd"/>
</dbReference>
<dbReference type="CDD" id="cd03259">
    <property type="entry name" value="ABC_Carb_Solutes_like"/>
    <property type="match status" value="1"/>
</dbReference>
<dbReference type="InterPro" id="IPR012340">
    <property type="entry name" value="NA-bd_OB-fold"/>
</dbReference>
<dbReference type="SUPFAM" id="SSF50331">
    <property type="entry name" value="MOP-like"/>
    <property type="match status" value="1"/>
</dbReference>
<keyword evidence="3" id="KW-0997">Cell inner membrane</keyword>
<dbReference type="Pfam" id="PF08402">
    <property type="entry name" value="TOBE_2"/>
    <property type="match status" value="1"/>
</dbReference>
<keyword evidence="1" id="KW-0813">Transport</keyword>
<evidence type="ECO:0000256" key="4">
    <source>
        <dbReference type="ARBA" id="ARBA00022741"/>
    </source>
</evidence>
<dbReference type="Gene3D" id="3.40.50.300">
    <property type="entry name" value="P-loop containing nucleotide triphosphate hydrolases"/>
    <property type="match status" value="1"/>
</dbReference>
<dbReference type="InterPro" id="IPR008995">
    <property type="entry name" value="Mo/tungstate-bd_C_term_dom"/>
</dbReference>
<evidence type="ECO:0000313" key="10">
    <source>
        <dbReference type="EMBL" id="TWG86723.1"/>
    </source>
</evidence>
<protein>
    <submittedName>
        <fullName evidence="10">Carbohydrate ABC transporter ATP-binding protein (CUT1 family)</fullName>
    </submittedName>
</protein>
<dbReference type="PANTHER" id="PTHR43875:SF15">
    <property type="entry name" value="TREHALOSE IMPORT ATP-BINDING PROTEIN SUGC"/>
    <property type="match status" value="1"/>
</dbReference>
<comment type="caution">
    <text evidence="10">The sequence shown here is derived from an EMBL/GenBank/DDBJ whole genome shotgun (WGS) entry which is preliminary data.</text>
</comment>
<dbReference type="GO" id="GO:0015408">
    <property type="term" value="F:ABC-type ferric iron transporter activity"/>
    <property type="evidence" value="ECO:0007669"/>
    <property type="project" value="InterPro"/>
</dbReference>
<dbReference type="Pfam" id="PF00005">
    <property type="entry name" value="ABC_tran"/>
    <property type="match status" value="1"/>
</dbReference>
<dbReference type="InterPro" id="IPR015853">
    <property type="entry name" value="ABC_transpr_FbpC"/>
</dbReference>
<reference evidence="10 11" key="1">
    <citation type="submission" date="2019-07" db="EMBL/GenBank/DDBJ databases">
        <title>Genome sequencing of lignin-degrading bacterial isolates.</title>
        <authorList>
            <person name="Gladden J."/>
        </authorList>
    </citation>
    <scope>NUCLEOTIDE SEQUENCE [LARGE SCALE GENOMIC DNA]</scope>
    <source>
        <strain evidence="10 11">J11</strain>
    </source>
</reference>
<dbReference type="AlphaFoldDB" id="A0A562BPI4"/>
<dbReference type="Proteomes" id="UP000318141">
    <property type="component" value="Unassembled WGS sequence"/>
</dbReference>
<keyword evidence="2" id="KW-1003">Cell membrane</keyword>
<dbReference type="GO" id="GO:0016887">
    <property type="term" value="F:ATP hydrolysis activity"/>
    <property type="evidence" value="ECO:0007669"/>
    <property type="project" value="InterPro"/>
</dbReference>